<keyword evidence="3" id="KW-1185">Reference proteome</keyword>
<organism evidence="2 3">
    <name type="scientific">Portunus trituberculatus</name>
    <name type="common">Swimming crab</name>
    <name type="synonym">Neptunus trituberculatus</name>
    <dbReference type="NCBI Taxonomy" id="210409"/>
    <lineage>
        <taxon>Eukaryota</taxon>
        <taxon>Metazoa</taxon>
        <taxon>Ecdysozoa</taxon>
        <taxon>Arthropoda</taxon>
        <taxon>Crustacea</taxon>
        <taxon>Multicrustacea</taxon>
        <taxon>Malacostraca</taxon>
        <taxon>Eumalacostraca</taxon>
        <taxon>Eucarida</taxon>
        <taxon>Decapoda</taxon>
        <taxon>Pleocyemata</taxon>
        <taxon>Brachyura</taxon>
        <taxon>Eubrachyura</taxon>
        <taxon>Portunoidea</taxon>
        <taxon>Portunidae</taxon>
        <taxon>Portuninae</taxon>
        <taxon>Portunus</taxon>
    </lineage>
</organism>
<dbReference type="AlphaFoldDB" id="A0A5B7J7A4"/>
<dbReference type="Proteomes" id="UP000324222">
    <property type="component" value="Unassembled WGS sequence"/>
</dbReference>
<name>A0A5B7J7A4_PORTR</name>
<evidence type="ECO:0000313" key="2">
    <source>
        <dbReference type="EMBL" id="MPC88344.1"/>
    </source>
</evidence>
<dbReference type="EMBL" id="VSRR010077515">
    <property type="protein sequence ID" value="MPC88344.1"/>
    <property type="molecule type" value="Genomic_DNA"/>
</dbReference>
<evidence type="ECO:0000256" key="1">
    <source>
        <dbReference type="SAM" id="MobiDB-lite"/>
    </source>
</evidence>
<reference evidence="2" key="1">
    <citation type="submission" date="2019-05" db="EMBL/GenBank/DDBJ databases">
        <title>Another draft genome of Portunus trituberculatus and its Hox gene families provides insights of decapod evolution.</title>
        <authorList>
            <person name="Jeong J.-H."/>
            <person name="Song I."/>
            <person name="Kim S."/>
            <person name="Choi T."/>
            <person name="Kim D."/>
            <person name="Ryu S."/>
            <person name="Kim W."/>
        </authorList>
    </citation>
    <scope>NUCLEOTIDE SEQUENCE [LARGE SCALE GENOMIC DNA]</scope>
    <source>
        <tissue evidence="2">Muscle</tissue>
    </source>
</reference>
<sequence length="94" mass="10237">MRERAAITQHPEDLHREDCELVNSVQVSKDSPGKFRRSEVAPAPHPSPRCQMSSGQSWAPPPLARGRKTPAGSLHTSHYRVDVSSGPATQGAEQ</sequence>
<evidence type="ECO:0000313" key="3">
    <source>
        <dbReference type="Proteomes" id="UP000324222"/>
    </source>
</evidence>
<feature type="compositionally biased region" description="Basic and acidic residues" evidence="1">
    <location>
        <begin position="1"/>
        <end position="19"/>
    </location>
</feature>
<feature type="region of interest" description="Disordered" evidence="1">
    <location>
        <begin position="1"/>
        <end position="94"/>
    </location>
</feature>
<comment type="caution">
    <text evidence="2">The sequence shown here is derived from an EMBL/GenBank/DDBJ whole genome shotgun (WGS) entry which is preliminary data.</text>
</comment>
<protein>
    <submittedName>
        <fullName evidence="2">Uncharacterized protein</fullName>
    </submittedName>
</protein>
<accession>A0A5B7J7A4</accession>
<proteinExistence type="predicted"/>
<gene>
    <name evidence="2" type="ORF">E2C01_083246</name>
</gene>